<sequence>MKKMFVGSLPHDATEKSVTELFSEYGKVRSIELISDIFSGKCKGFGFIEMEGHEARAAIAGLNGKSMGEKNLIVKYEDTSKKGKGGRRR</sequence>
<evidence type="ECO:0000313" key="2">
    <source>
        <dbReference type="EMBL" id="VAX01130.1"/>
    </source>
</evidence>
<dbReference type="GO" id="GO:0003723">
    <property type="term" value="F:RNA binding"/>
    <property type="evidence" value="ECO:0007669"/>
    <property type="project" value="InterPro"/>
</dbReference>
<dbReference type="EMBL" id="UOFS01000047">
    <property type="protein sequence ID" value="VAX01130.1"/>
    <property type="molecule type" value="Genomic_DNA"/>
</dbReference>
<evidence type="ECO:0000259" key="1">
    <source>
        <dbReference type="PROSITE" id="PS50102"/>
    </source>
</evidence>
<dbReference type="InterPro" id="IPR012677">
    <property type="entry name" value="Nucleotide-bd_a/b_plait_sf"/>
</dbReference>
<dbReference type="InterPro" id="IPR035979">
    <property type="entry name" value="RBD_domain_sf"/>
</dbReference>
<dbReference type="SMART" id="SM00360">
    <property type="entry name" value="RRM"/>
    <property type="match status" value="1"/>
</dbReference>
<dbReference type="InterPro" id="IPR000504">
    <property type="entry name" value="RRM_dom"/>
</dbReference>
<accession>A0A3B1ASC5</accession>
<reference evidence="2" key="1">
    <citation type="submission" date="2018-06" db="EMBL/GenBank/DDBJ databases">
        <authorList>
            <person name="Zhirakovskaya E."/>
        </authorList>
    </citation>
    <scope>NUCLEOTIDE SEQUENCE</scope>
</reference>
<feature type="domain" description="RRM" evidence="1">
    <location>
        <begin position="2"/>
        <end position="79"/>
    </location>
</feature>
<name>A0A3B1ASC5_9ZZZZ</name>
<dbReference type="SUPFAM" id="SSF54928">
    <property type="entry name" value="RNA-binding domain, RBD"/>
    <property type="match status" value="1"/>
</dbReference>
<proteinExistence type="predicted"/>
<protein>
    <recommendedName>
        <fullName evidence="1">RRM domain-containing protein</fullName>
    </recommendedName>
</protein>
<dbReference type="AlphaFoldDB" id="A0A3B1ASC5"/>
<dbReference type="PANTHER" id="PTHR15241:SF304">
    <property type="entry name" value="RRM DOMAIN-CONTAINING PROTEIN"/>
    <property type="match status" value="1"/>
</dbReference>
<dbReference type="Gene3D" id="3.30.70.330">
    <property type="match status" value="1"/>
</dbReference>
<gene>
    <name evidence="2" type="ORF">MNBD_GAMMA22-2556</name>
</gene>
<dbReference type="PANTHER" id="PTHR15241">
    <property type="entry name" value="TRANSFORMER-2-RELATED"/>
    <property type="match status" value="1"/>
</dbReference>
<organism evidence="2">
    <name type="scientific">hydrothermal vent metagenome</name>
    <dbReference type="NCBI Taxonomy" id="652676"/>
    <lineage>
        <taxon>unclassified sequences</taxon>
        <taxon>metagenomes</taxon>
        <taxon>ecological metagenomes</taxon>
    </lineage>
</organism>
<dbReference type="Pfam" id="PF00076">
    <property type="entry name" value="RRM_1"/>
    <property type="match status" value="1"/>
</dbReference>
<dbReference type="PROSITE" id="PS50102">
    <property type="entry name" value="RRM"/>
    <property type="match status" value="1"/>
</dbReference>